<name>A0A177Y653_9NOCA</name>
<dbReference type="PANTHER" id="PTHR42749">
    <property type="entry name" value="CELL SHAPE-DETERMINING PROTEIN MREB"/>
    <property type="match status" value="1"/>
</dbReference>
<feature type="compositionally biased region" description="Low complexity" evidence="4">
    <location>
        <begin position="345"/>
        <end position="362"/>
    </location>
</feature>
<dbReference type="Gene3D" id="3.30.420.40">
    <property type="match status" value="2"/>
</dbReference>
<feature type="compositionally biased region" description="Pro residues" evidence="4">
    <location>
        <begin position="423"/>
        <end position="440"/>
    </location>
</feature>
<feature type="compositionally biased region" description="Low complexity" evidence="4">
    <location>
        <begin position="469"/>
        <end position="509"/>
    </location>
</feature>
<dbReference type="Gene3D" id="3.90.640.10">
    <property type="entry name" value="Actin, Chain A, domain 4"/>
    <property type="match status" value="1"/>
</dbReference>
<evidence type="ECO:0000256" key="3">
    <source>
        <dbReference type="ARBA" id="ARBA00023186"/>
    </source>
</evidence>
<organism evidence="5 6">
    <name type="scientific">Rhodococcoides kyotonense</name>
    <dbReference type="NCBI Taxonomy" id="398843"/>
    <lineage>
        <taxon>Bacteria</taxon>
        <taxon>Bacillati</taxon>
        <taxon>Actinomycetota</taxon>
        <taxon>Actinomycetes</taxon>
        <taxon>Mycobacteriales</taxon>
        <taxon>Nocardiaceae</taxon>
        <taxon>Rhodococcoides</taxon>
    </lineage>
</organism>
<comment type="caution">
    <text evidence="5">The sequence shown here is derived from an EMBL/GenBank/DDBJ whole genome shotgun (WGS) entry which is preliminary data.</text>
</comment>
<keyword evidence="6" id="KW-1185">Reference proteome</keyword>
<dbReference type="EMBL" id="LVHI01000041">
    <property type="protein sequence ID" value="OAK50983.1"/>
    <property type="molecule type" value="Genomic_DNA"/>
</dbReference>
<feature type="region of interest" description="Disordered" evidence="4">
    <location>
        <begin position="176"/>
        <end position="208"/>
    </location>
</feature>
<feature type="compositionally biased region" description="Low complexity" evidence="4">
    <location>
        <begin position="399"/>
        <end position="418"/>
    </location>
</feature>
<dbReference type="PANTHER" id="PTHR42749:SF1">
    <property type="entry name" value="CELL SHAPE-DETERMINING PROTEIN MREB"/>
    <property type="match status" value="1"/>
</dbReference>
<feature type="compositionally biased region" description="Low complexity" evidence="4">
    <location>
        <begin position="370"/>
        <end position="380"/>
    </location>
</feature>
<dbReference type="AlphaFoldDB" id="A0A177Y653"/>
<protein>
    <recommendedName>
        <fullName evidence="7">Hsp70 protein</fullName>
    </recommendedName>
</protein>
<keyword evidence="2" id="KW-0067">ATP-binding</keyword>
<evidence type="ECO:0000256" key="4">
    <source>
        <dbReference type="SAM" id="MobiDB-lite"/>
    </source>
</evidence>
<feature type="compositionally biased region" description="Low complexity" evidence="4">
    <location>
        <begin position="525"/>
        <end position="547"/>
    </location>
</feature>
<dbReference type="Proteomes" id="UP000077519">
    <property type="component" value="Unassembled WGS sequence"/>
</dbReference>
<dbReference type="GO" id="GO:0005524">
    <property type="term" value="F:ATP binding"/>
    <property type="evidence" value="ECO:0007669"/>
    <property type="project" value="UniProtKB-KW"/>
</dbReference>
<gene>
    <name evidence="5" type="ORF">A3K89_13960</name>
</gene>
<feature type="compositionally biased region" description="Pro residues" evidence="4">
    <location>
        <begin position="511"/>
        <end position="524"/>
    </location>
</feature>
<proteinExistence type="predicted"/>
<dbReference type="GO" id="GO:0140662">
    <property type="term" value="F:ATP-dependent protein folding chaperone"/>
    <property type="evidence" value="ECO:0007669"/>
    <property type="project" value="InterPro"/>
</dbReference>
<evidence type="ECO:0000256" key="2">
    <source>
        <dbReference type="ARBA" id="ARBA00022840"/>
    </source>
</evidence>
<reference evidence="5 6" key="1">
    <citation type="submission" date="2016-03" db="EMBL/GenBank/DDBJ databases">
        <title>Genome sequence of Rhodococcus kyotonensis KB10.</title>
        <authorList>
            <person name="Jeong H."/>
            <person name="Hong C.E."/>
            <person name="Jo S.H."/>
            <person name="Park J.M."/>
        </authorList>
    </citation>
    <scope>NUCLEOTIDE SEQUENCE [LARGE SCALE GENOMIC DNA]</scope>
    <source>
        <strain evidence="5 6">KB10</strain>
    </source>
</reference>
<dbReference type="InterPro" id="IPR043129">
    <property type="entry name" value="ATPase_NBD"/>
</dbReference>
<evidence type="ECO:0000256" key="1">
    <source>
        <dbReference type="ARBA" id="ARBA00022741"/>
    </source>
</evidence>
<dbReference type="SUPFAM" id="SSF53067">
    <property type="entry name" value="Actin-like ATPase domain"/>
    <property type="match status" value="1"/>
</dbReference>
<evidence type="ECO:0008006" key="7">
    <source>
        <dbReference type="Google" id="ProtNLM"/>
    </source>
</evidence>
<feature type="region of interest" description="Disordered" evidence="4">
    <location>
        <begin position="345"/>
        <end position="547"/>
    </location>
</feature>
<feature type="compositionally biased region" description="Polar residues" evidence="4">
    <location>
        <begin position="388"/>
        <end position="398"/>
    </location>
</feature>
<sequence length="547" mass="55527">MRVGLGVSTGTEVVCAALVVAEDDGSTTVEYRTVSADSQANTDIGELVASAVELMTSLAPVSAGHGTHSTERHQPDAISVSYRTPEQAASIRSALAQSRRTVALIPETTAAHAFLAESGLIARYGNVAIVDVGASGTTVSVVDSSSGVVHASERTDTFGGDVVDTLVKDLVHGDPTRRRDVRDDLRDERGVGSARYRSTKEHLSTQDSVDLGTSTVSRADLDAAMRPLVTTVAQTAGRLATDHDVDAEAVVLVGGGANTPSIRTVFEAVLGVPVLVVSEPDTVLAQGAAQVSLTGTGHLYPTIGARGDGQTKSVGRFSGALVGALVVGGIVLAYGVQMLVPSDDAGYSPAGSASPSQPQTSQVGEEVPNATTGTSSAATSREPAPALSTDSDASYSQRPTSPDAVPATPAPSSTRTPTLHPAPDLPLIPYPAQPTEPSTPPVTRTPESSTPPPPESTTEPVSPTPSPGGPTENPSDTPSNSPSEPTEPTAIVTVPSIPTTVVDSSPTSPELAPPPTVWSPPAPTPSASAQPAPTTASQPNPTTTSSE</sequence>
<keyword evidence="1" id="KW-0547">Nucleotide-binding</keyword>
<dbReference type="Pfam" id="PF00012">
    <property type="entry name" value="HSP70"/>
    <property type="match status" value="1"/>
</dbReference>
<dbReference type="RefSeq" id="WP_068432181.1">
    <property type="nucleotide sequence ID" value="NZ_LVHI01000041.1"/>
</dbReference>
<keyword evidence="3" id="KW-0143">Chaperone</keyword>
<evidence type="ECO:0000313" key="5">
    <source>
        <dbReference type="EMBL" id="OAK50983.1"/>
    </source>
</evidence>
<dbReference type="InterPro" id="IPR013126">
    <property type="entry name" value="Hsp_70_fam"/>
</dbReference>
<evidence type="ECO:0000313" key="6">
    <source>
        <dbReference type="Proteomes" id="UP000077519"/>
    </source>
</evidence>
<accession>A0A177Y653</accession>
<feature type="compositionally biased region" description="Basic and acidic residues" evidence="4">
    <location>
        <begin position="176"/>
        <end position="190"/>
    </location>
</feature>